<dbReference type="InterPro" id="IPR009010">
    <property type="entry name" value="Asp_de-COase-like_dom_sf"/>
</dbReference>
<comment type="cofactor">
    <cofactor evidence="2">
        <name>[4Fe-4S] cluster</name>
        <dbReference type="ChEBI" id="CHEBI:49883"/>
    </cofactor>
</comment>
<comment type="caution">
    <text evidence="12">The sequence shown here is derived from an EMBL/GenBank/DDBJ whole genome shotgun (WGS) entry which is preliminary data.</text>
</comment>
<dbReference type="CDD" id="cd02754">
    <property type="entry name" value="MopB_Nitrate-R-NapA-like"/>
    <property type="match status" value="1"/>
</dbReference>
<accession>A0A8J7FV94</accession>
<dbReference type="GO" id="GO:1990204">
    <property type="term" value="C:oxidoreductase complex"/>
    <property type="evidence" value="ECO:0007669"/>
    <property type="project" value="UniProtKB-ARBA"/>
</dbReference>
<dbReference type="GO" id="GO:0045333">
    <property type="term" value="P:cellular respiration"/>
    <property type="evidence" value="ECO:0007669"/>
    <property type="project" value="UniProtKB-ARBA"/>
</dbReference>
<sequence length="875" mass="97106">MNSHTTCPYCGVGCGVEVIRDSGQISGVKGDKKHPANFGRLCVKGSSLHETLDTRGRLLKPQVDGLPAHWDDALNEVAARFQRTVEEHGPDSVAMYLSGQLLTEDYYVANKLMKGFIGTANIDTNSRLCMASTVVGYKRAFGSDTVPCSYDDIELANLIVLVGSNTAWNHPILFQRMVLAKKNNPNLKVVVIDPRETATCKLADIHLALKPGSDTRLFNGLLSWLAANGHLDQDYIDRFTDGFEYALAAAVNSSADPRQLAEDCDLPVESLHSFFNWFGATENVLTFFSQGTNQSASGVDNVNAITNCHLATGRVGQPGQGPFSLTGQPNAMGGREVGGLANQLAAHMDFDAESIDRVERFWDAPNMATKPGYKAVDLFQAIERGEVKAVWIMATNPVVSLPDADQIKRALEKCETVVVSECVADSDTAKFADILLPATGWSEKDGTVTNSERRISRQRGLIPMSGEARHDWWIMCEVAKRMGYDTEFSYRHPSEIFAEHAALSGFENEGQRDFDISYFSNIDRFTYDNLKPIQWPVTAECPDGTERMFADGKFFTPTGRARFVEIIPRAPVQQPTDRAPLVMNTGRIRDQWHTMTRTGTAPRLFNHREEPFVEVHPRDAAIRNISDGMLVKVSNPRADYYARTRIEEGQRKGEIFVPMHWNEAFASQGRMGALVAPVTDPLSGQPELKHAAVQMEPLNEQWEGWLITTKSMPVPAVDYWARIPKTNTDAYHVAGLDTVDSWQQWCQEHLGEPDLWIEDPAKRSFRAAGFMNGKLNWVLLITPFNNFPSADWIDHLFVQETLETQQYQYLLSATNVEVEDQGTIICSCYQVGTTAIDKAIKSGCGSAVELGEKLQCGTNCGSCIPELEGFFTRAS</sequence>
<keyword evidence="9" id="KW-0411">Iron-sulfur</keyword>
<dbReference type="RefSeq" id="WP_193953595.1">
    <property type="nucleotide sequence ID" value="NZ_JADEYS010000011.1"/>
</dbReference>
<dbReference type="InterPro" id="IPR006656">
    <property type="entry name" value="Mopterin_OxRdtase"/>
</dbReference>
<comment type="similarity">
    <text evidence="3">Belongs to the prokaryotic molybdopterin-containing oxidoreductase family. NasA/NapA/NarB subfamily.</text>
</comment>
<dbReference type="AlphaFoldDB" id="A0A8J7FV94"/>
<dbReference type="Gene3D" id="3.40.228.10">
    <property type="entry name" value="Dimethylsulfoxide Reductase, domain 2"/>
    <property type="match status" value="1"/>
</dbReference>
<dbReference type="SUPFAM" id="SSF53706">
    <property type="entry name" value="Formate dehydrogenase/DMSO reductase, domains 1-3"/>
    <property type="match status" value="1"/>
</dbReference>
<dbReference type="PROSITE" id="PS51669">
    <property type="entry name" value="4FE4S_MOW_BIS_MGD"/>
    <property type="match status" value="1"/>
</dbReference>
<dbReference type="Pfam" id="PF00384">
    <property type="entry name" value="Molybdopterin"/>
    <property type="match status" value="1"/>
</dbReference>
<evidence type="ECO:0000256" key="7">
    <source>
        <dbReference type="ARBA" id="ARBA00023002"/>
    </source>
</evidence>
<dbReference type="GO" id="GO:0016020">
    <property type="term" value="C:membrane"/>
    <property type="evidence" value="ECO:0007669"/>
    <property type="project" value="TreeGrafter"/>
</dbReference>
<dbReference type="GO" id="GO:0042128">
    <property type="term" value="P:nitrate assimilation"/>
    <property type="evidence" value="ECO:0007669"/>
    <property type="project" value="UniProtKB-KW"/>
</dbReference>
<evidence type="ECO:0000313" key="12">
    <source>
        <dbReference type="EMBL" id="MBE9397980.1"/>
    </source>
</evidence>
<keyword evidence="6" id="KW-0479">Metal-binding</keyword>
<evidence type="ECO:0000256" key="8">
    <source>
        <dbReference type="ARBA" id="ARBA00023004"/>
    </source>
</evidence>
<dbReference type="Pfam" id="PF01568">
    <property type="entry name" value="Molydop_binding"/>
    <property type="match status" value="1"/>
</dbReference>
<organism evidence="12 13">
    <name type="scientific">Pontibacterium sinense</name>
    <dbReference type="NCBI Taxonomy" id="2781979"/>
    <lineage>
        <taxon>Bacteria</taxon>
        <taxon>Pseudomonadati</taxon>
        <taxon>Pseudomonadota</taxon>
        <taxon>Gammaproteobacteria</taxon>
        <taxon>Oceanospirillales</taxon>
        <taxon>Oceanospirillaceae</taxon>
        <taxon>Pontibacterium</taxon>
    </lineage>
</organism>
<dbReference type="InterPro" id="IPR006657">
    <property type="entry name" value="MoPterin_dinucl-bd_dom"/>
</dbReference>
<dbReference type="GO" id="GO:0046872">
    <property type="term" value="F:metal ion binding"/>
    <property type="evidence" value="ECO:0007669"/>
    <property type="project" value="UniProtKB-KW"/>
</dbReference>
<evidence type="ECO:0000256" key="4">
    <source>
        <dbReference type="ARBA" id="ARBA00022485"/>
    </source>
</evidence>
<dbReference type="Proteomes" id="UP000640333">
    <property type="component" value="Unassembled WGS sequence"/>
</dbReference>
<keyword evidence="13" id="KW-1185">Reference proteome</keyword>
<dbReference type="CDD" id="cd02791">
    <property type="entry name" value="MopB_CT_Nitrate-R-NapA-like"/>
    <property type="match status" value="1"/>
</dbReference>
<feature type="domain" description="4Fe-4S Mo/W bis-MGD-type" evidence="11">
    <location>
        <begin position="1"/>
        <end position="56"/>
    </location>
</feature>
<dbReference type="InterPro" id="IPR041854">
    <property type="entry name" value="BFD-like_2Fe2S-bd_dom_sf"/>
</dbReference>
<dbReference type="Gene3D" id="3.40.50.740">
    <property type="match status" value="1"/>
</dbReference>
<name>A0A8J7FV94_9GAMM</name>
<protein>
    <submittedName>
        <fullName evidence="12">Nitrate reductase</fullName>
    </submittedName>
</protein>
<dbReference type="SMART" id="SM00926">
    <property type="entry name" value="Molybdop_Fe4S4"/>
    <property type="match status" value="1"/>
</dbReference>
<dbReference type="InterPro" id="IPR006963">
    <property type="entry name" value="Mopterin_OxRdtase_4Fe-4S_dom"/>
</dbReference>
<dbReference type="InterPro" id="IPR007419">
    <property type="entry name" value="BFD-like_2Fe2S-bd_dom"/>
</dbReference>
<evidence type="ECO:0000256" key="5">
    <source>
        <dbReference type="ARBA" id="ARBA00022505"/>
    </source>
</evidence>
<evidence type="ECO:0000256" key="10">
    <source>
        <dbReference type="ARBA" id="ARBA00023063"/>
    </source>
</evidence>
<keyword evidence="8" id="KW-0408">Iron</keyword>
<dbReference type="GO" id="GO:0051539">
    <property type="term" value="F:4 iron, 4 sulfur cluster binding"/>
    <property type="evidence" value="ECO:0007669"/>
    <property type="project" value="UniProtKB-KW"/>
</dbReference>
<dbReference type="GO" id="GO:0016491">
    <property type="term" value="F:oxidoreductase activity"/>
    <property type="evidence" value="ECO:0007669"/>
    <property type="project" value="UniProtKB-KW"/>
</dbReference>
<evidence type="ECO:0000313" key="13">
    <source>
        <dbReference type="Proteomes" id="UP000640333"/>
    </source>
</evidence>
<dbReference type="Gene3D" id="2.40.40.20">
    <property type="match status" value="1"/>
</dbReference>
<evidence type="ECO:0000259" key="11">
    <source>
        <dbReference type="PROSITE" id="PS51669"/>
    </source>
</evidence>
<evidence type="ECO:0000256" key="3">
    <source>
        <dbReference type="ARBA" id="ARBA00008747"/>
    </source>
</evidence>
<keyword evidence="7" id="KW-0560">Oxidoreductase</keyword>
<evidence type="ECO:0000256" key="2">
    <source>
        <dbReference type="ARBA" id="ARBA00001966"/>
    </source>
</evidence>
<dbReference type="InterPro" id="IPR041957">
    <property type="entry name" value="CT_Nitrate-R-NapA-like"/>
</dbReference>
<comment type="cofactor">
    <cofactor evidence="1">
        <name>Mo-bis(molybdopterin guanine dinucleotide)</name>
        <dbReference type="ChEBI" id="CHEBI:60539"/>
    </cofactor>
</comment>
<dbReference type="Pfam" id="PF04879">
    <property type="entry name" value="Molybdop_Fe4S4"/>
    <property type="match status" value="1"/>
</dbReference>
<dbReference type="PANTHER" id="PTHR43105:SF9">
    <property type="entry name" value="NADPH-FE(3+) OXIDOREDUCTASE SUBUNIT ALPHA"/>
    <property type="match status" value="1"/>
</dbReference>
<dbReference type="Pfam" id="PF04324">
    <property type="entry name" value="Fer2_BFD"/>
    <property type="match status" value="1"/>
</dbReference>
<keyword evidence="10" id="KW-0534">Nitrate assimilation</keyword>
<dbReference type="Gene3D" id="2.20.25.90">
    <property type="entry name" value="ADC-like domains"/>
    <property type="match status" value="1"/>
</dbReference>
<dbReference type="SUPFAM" id="SSF50692">
    <property type="entry name" value="ADC-like"/>
    <property type="match status" value="1"/>
</dbReference>
<reference evidence="12" key="1">
    <citation type="submission" date="2020-10" db="EMBL/GenBank/DDBJ databases">
        <title>Bacterium isolated from coastal waters sediment.</title>
        <authorList>
            <person name="Chen R.-J."/>
            <person name="Lu D.-C."/>
            <person name="Zhu K.-L."/>
            <person name="Du Z.-J."/>
        </authorList>
    </citation>
    <scope>NUCLEOTIDE SEQUENCE</scope>
    <source>
        <strain evidence="12">N1Y112</strain>
    </source>
</reference>
<dbReference type="Gene3D" id="1.10.10.1100">
    <property type="entry name" value="BFD-like [2Fe-2S]-binding domain"/>
    <property type="match status" value="1"/>
</dbReference>
<evidence type="ECO:0000256" key="6">
    <source>
        <dbReference type="ARBA" id="ARBA00022723"/>
    </source>
</evidence>
<gene>
    <name evidence="12" type="ORF">IOQ59_11995</name>
</gene>
<dbReference type="GO" id="GO:0043546">
    <property type="term" value="F:molybdopterin cofactor binding"/>
    <property type="evidence" value="ECO:0007669"/>
    <property type="project" value="InterPro"/>
</dbReference>
<dbReference type="EMBL" id="JADEYS010000011">
    <property type="protein sequence ID" value="MBE9397980.1"/>
    <property type="molecule type" value="Genomic_DNA"/>
</dbReference>
<proteinExistence type="inferred from homology"/>
<evidence type="ECO:0000256" key="1">
    <source>
        <dbReference type="ARBA" id="ARBA00001942"/>
    </source>
</evidence>
<evidence type="ECO:0000256" key="9">
    <source>
        <dbReference type="ARBA" id="ARBA00023014"/>
    </source>
</evidence>
<dbReference type="InterPro" id="IPR050123">
    <property type="entry name" value="Prok_molybdopt-oxidoreductase"/>
</dbReference>
<dbReference type="PANTHER" id="PTHR43105">
    <property type="entry name" value="RESPIRATORY NITRATE REDUCTASE"/>
    <property type="match status" value="1"/>
</dbReference>
<keyword evidence="5" id="KW-0500">Molybdenum</keyword>
<keyword evidence="4" id="KW-0004">4Fe-4S</keyword>